<sequence>MRITDAIIKRRFHAPIFSCFYYLFLITGCQHTGEQKPATRIGKIIVQPINDSNQAVIAASLRSRFQTVRNDINRQLPPDAPSSDLIVDVEEVKYVAPSGIFMFGRSRLEGRLYLTSQADVTPFKFKMTDAMDAPLGTILKMDSYYSPRETFARLSDNLAAKFSSYYGRTYGIGTLNRYEVATRAGPAFPSQPTVPTTRHPGQVAPPPLVLRGGT</sequence>
<reference evidence="3 4" key="1">
    <citation type="submission" date="2017-05" db="EMBL/GenBank/DDBJ databases">
        <authorList>
            <person name="Varghese N."/>
            <person name="Submissions S."/>
        </authorList>
    </citation>
    <scope>NUCLEOTIDE SEQUENCE [LARGE SCALE GENOMIC DNA]</scope>
    <source>
        <strain evidence="3 4">DSM 15949</strain>
    </source>
</reference>
<dbReference type="EMBL" id="FXTT01000006">
    <property type="protein sequence ID" value="SMP35832.1"/>
    <property type="molecule type" value="Genomic_DNA"/>
</dbReference>
<protein>
    <submittedName>
        <fullName evidence="3">Uncharacterized protein</fullName>
    </submittedName>
</protein>
<accession>A0ABY1PJT9</accession>
<dbReference type="PROSITE" id="PS51257">
    <property type="entry name" value="PROKAR_LIPOPROTEIN"/>
    <property type="match status" value="1"/>
</dbReference>
<keyword evidence="2" id="KW-0812">Transmembrane</keyword>
<evidence type="ECO:0000256" key="2">
    <source>
        <dbReference type="SAM" id="Phobius"/>
    </source>
</evidence>
<evidence type="ECO:0000313" key="3">
    <source>
        <dbReference type="EMBL" id="SMP35832.1"/>
    </source>
</evidence>
<proteinExistence type="predicted"/>
<dbReference type="RefSeq" id="WP_155191105.1">
    <property type="nucleotide sequence ID" value="NZ_BAAAEA010000002.1"/>
</dbReference>
<organism evidence="3 4">
    <name type="scientific">Roseibium denhamense</name>
    <dbReference type="NCBI Taxonomy" id="76305"/>
    <lineage>
        <taxon>Bacteria</taxon>
        <taxon>Pseudomonadati</taxon>
        <taxon>Pseudomonadota</taxon>
        <taxon>Alphaproteobacteria</taxon>
        <taxon>Hyphomicrobiales</taxon>
        <taxon>Stappiaceae</taxon>
        <taxon>Roseibium</taxon>
    </lineage>
</organism>
<evidence type="ECO:0000313" key="4">
    <source>
        <dbReference type="Proteomes" id="UP001157914"/>
    </source>
</evidence>
<feature type="transmembrane region" description="Helical" evidence="2">
    <location>
        <begin position="12"/>
        <end position="33"/>
    </location>
</feature>
<comment type="caution">
    <text evidence="3">The sequence shown here is derived from an EMBL/GenBank/DDBJ whole genome shotgun (WGS) entry which is preliminary data.</text>
</comment>
<feature type="region of interest" description="Disordered" evidence="1">
    <location>
        <begin position="189"/>
        <end position="214"/>
    </location>
</feature>
<keyword evidence="2" id="KW-0472">Membrane</keyword>
<gene>
    <name evidence="3" type="ORF">SAMN06265374_4103</name>
</gene>
<keyword evidence="4" id="KW-1185">Reference proteome</keyword>
<dbReference type="Proteomes" id="UP001157914">
    <property type="component" value="Unassembled WGS sequence"/>
</dbReference>
<name>A0ABY1PJT9_9HYPH</name>
<keyword evidence="2" id="KW-1133">Transmembrane helix</keyword>
<evidence type="ECO:0000256" key="1">
    <source>
        <dbReference type="SAM" id="MobiDB-lite"/>
    </source>
</evidence>